<keyword evidence="3" id="KW-0809">Transit peptide</keyword>
<comment type="subcellular location">
    <subcellularLocation>
        <location evidence="1">Mitochondrion matrix</location>
    </subcellularLocation>
</comment>
<evidence type="ECO:0000256" key="4">
    <source>
        <dbReference type="ARBA" id="ARBA00023128"/>
    </source>
</evidence>
<dbReference type="PANTHER" id="PTHR21237">
    <property type="entry name" value="GRPE PROTEIN"/>
    <property type="match status" value="1"/>
</dbReference>
<gene>
    <name evidence="9" type="ORF">HICCMSTLAB_LOCUS2091</name>
</gene>
<keyword evidence="4" id="KW-0496">Mitochondrion</keyword>
<dbReference type="SUPFAM" id="SSF51064">
    <property type="entry name" value="Head domain of nucleotide exchange factor GrpE"/>
    <property type="match status" value="1"/>
</dbReference>
<accession>A0A8J2EBU9</accession>
<evidence type="ECO:0000256" key="7">
    <source>
        <dbReference type="RuleBase" id="RU004478"/>
    </source>
</evidence>
<evidence type="ECO:0000256" key="3">
    <source>
        <dbReference type="ARBA" id="ARBA00022946"/>
    </source>
</evidence>
<comment type="function">
    <text evidence="6">Essential component of the PAM complex, a complex required for the translocation of transit peptide-containing proteins from the inner membrane into the mitochondrial matrix in an ATP-dependent manner. Seems to control the nucleotide-dependent binding of mitochondrial HSP70 to substrate proteins.</text>
</comment>
<proteinExistence type="inferred from homology"/>
<dbReference type="SUPFAM" id="SSF58014">
    <property type="entry name" value="Coiled-coil domain of nucleotide exchange factor GrpE"/>
    <property type="match status" value="1"/>
</dbReference>
<evidence type="ECO:0000256" key="5">
    <source>
        <dbReference type="ARBA" id="ARBA00023186"/>
    </source>
</evidence>
<evidence type="ECO:0000256" key="1">
    <source>
        <dbReference type="ARBA" id="ARBA00004305"/>
    </source>
</evidence>
<dbReference type="InterPro" id="IPR009012">
    <property type="entry name" value="GrpE_head"/>
</dbReference>
<evidence type="ECO:0000256" key="8">
    <source>
        <dbReference type="SAM" id="Coils"/>
    </source>
</evidence>
<comment type="similarity">
    <text evidence="2 7">Belongs to the GrpE family.</text>
</comment>
<dbReference type="FunFam" id="2.30.22.10:FF:000002">
    <property type="entry name" value="GrpE protein homolog"/>
    <property type="match status" value="1"/>
</dbReference>
<dbReference type="GO" id="GO:0001405">
    <property type="term" value="C:PAM complex, Tim23 associated import motor"/>
    <property type="evidence" value="ECO:0007669"/>
    <property type="project" value="TreeGrafter"/>
</dbReference>
<organism evidence="9 10">
    <name type="scientific">Cotesia congregata</name>
    <name type="common">Parasitoid wasp</name>
    <name type="synonym">Apanteles congregatus</name>
    <dbReference type="NCBI Taxonomy" id="51543"/>
    <lineage>
        <taxon>Eukaryota</taxon>
        <taxon>Metazoa</taxon>
        <taxon>Ecdysozoa</taxon>
        <taxon>Arthropoda</taxon>
        <taxon>Hexapoda</taxon>
        <taxon>Insecta</taxon>
        <taxon>Pterygota</taxon>
        <taxon>Neoptera</taxon>
        <taxon>Endopterygota</taxon>
        <taxon>Hymenoptera</taxon>
        <taxon>Apocrita</taxon>
        <taxon>Ichneumonoidea</taxon>
        <taxon>Braconidae</taxon>
        <taxon>Microgastrinae</taxon>
        <taxon>Cotesia</taxon>
    </lineage>
</organism>
<evidence type="ECO:0000313" key="10">
    <source>
        <dbReference type="Proteomes" id="UP000786811"/>
    </source>
</evidence>
<dbReference type="AlphaFoldDB" id="A0A8J2EBU9"/>
<dbReference type="FunFam" id="3.90.20.20:FF:000003">
    <property type="entry name" value="GrpE protein homolog"/>
    <property type="match status" value="1"/>
</dbReference>
<evidence type="ECO:0000313" key="9">
    <source>
        <dbReference type="EMBL" id="CAG5076110.1"/>
    </source>
</evidence>
<keyword evidence="10" id="KW-1185">Reference proteome</keyword>
<name>A0A8J2EBU9_COTCN</name>
<dbReference type="GO" id="GO:0030150">
    <property type="term" value="P:protein import into mitochondrial matrix"/>
    <property type="evidence" value="ECO:0007669"/>
    <property type="project" value="TreeGrafter"/>
</dbReference>
<dbReference type="GO" id="GO:0051087">
    <property type="term" value="F:protein-folding chaperone binding"/>
    <property type="evidence" value="ECO:0007669"/>
    <property type="project" value="InterPro"/>
</dbReference>
<comment type="caution">
    <text evidence="9">The sequence shown here is derived from an EMBL/GenBank/DDBJ whole genome shotgun (WGS) entry which is preliminary data.</text>
</comment>
<sequence>MVSITLPMVGRFAKLSLDHFYISTRTILSSRARNNLVLGNDYQKNKFSTEAKKADQGSSAPPVDQLTENEAKLKSELELLSSELSEVKERFSDLDDKYKRALADRENLRVRLTKQIEEARTFGILGFCKDLIAVADTLSKATESVPKDQLTESNQHLKNLYEGLILSEAELHKVFTKHGLISLNPLDEKFNPQDHESLFQQEVQGKTPGTVVVVSKIGYKLHDKLVRPAQVGVAKG</sequence>
<dbReference type="GO" id="GO:0006457">
    <property type="term" value="P:protein folding"/>
    <property type="evidence" value="ECO:0007669"/>
    <property type="project" value="InterPro"/>
</dbReference>
<dbReference type="Proteomes" id="UP000786811">
    <property type="component" value="Unassembled WGS sequence"/>
</dbReference>
<evidence type="ECO:0000256" key="6">
    <source>
        <dbReference type="ARBA" id="ARBA00045572"/>
    </source>
</evidence>
<dbReference type="GO" id="GO:0042803">
    <property type="term" value="F:protein homodimerization activity"/>
    <property type="evidence" value="ECO:0007669"/>
    <property type="project" value="InterPro"/>
</dbReference>
<evidence type="ECO:0000256" key="2">
    <source>
        <dbReference type="ARBA" id="ARBA00009054"/>
    </source>
</evidence>
<dbReference type="Pfam" id="PF01025">
    <property type="entry name" value="GrpE"/>
    <property type="match status" value="1"/>
</dbReference>
<dbReference type="HAMAP" id="MF_01151">
    <property type="entry name" value="GrpE"/>
    <property type="match status" value="1"/>
</dbReference>
<dbReference type="GO" id="GO:0000774">
    <property type="term" value="F:adenyl-nucleotide exchange factor activity"/>
    <property type="evidence" value="ECO:0007669"/>
    <property type="project" value="InterPro"/>
</dbReference>
<protein>
    <submittedName>
        <fullName evidence="9">Mitochondrial (Bos taurus)</fullName>
    </submittedName>
</protein>
<dbReference type="PANTHER" id="PTHR21237:SF23">
    <property type="entry name" value="GRPE PROTEIN HOMOLOG, MITOCHONDRIAL"/>
    <property type="match status" value="1"/>
</dbReference>
<dbReference type="OrthoDB" id="201635at2759"/>
<dbReference type="Gene3D" id="3.90.20.20">
    <property type="match status" value="1"/>
</dbReference>
<dbReference type="EMBL" id="CAJNRD030001116">
    <property type="protein sequence ID" value="CAG5076110.1"/>
    <property type="molecule type" value="Genomic_DNA"/>
</dbReference>
<reference evidence="9" key="1">
    <citation type="submission" date="2021-04" db="EMBL/GenBank/DDBJ databases">
        <authorList>
            <person name="Chebbi M.A.C M."/>
        </authorList>
    </citation>
    <scope>NUCLEOTIDE SEQUENCE</scope>
</reference>
<keyword evidence="8" id="KW-0175">Coiled coil</keyword>
<keyword evidence="5" id="KW-0143">Chaperone</keyword>
<feature type="coiled-coil region" evidence="8">
    <location>
        <begin position="63"/>
        <end position="118"/>
    </location>
</feature>
<dbReference type="CDD" id="cd00446">
    <property type="entry name" value="GrpE"/>
    <property type="match status" value="1"/>
</dbReference>
<dbReference type="InterPro" id="IPR013805">
    <property type="entry name" value="GrpE_CC"/>
</dbReference>
<dbReference type="PRINTS" id="PR00773">
    <property type="entry name" value="GRPEPROTEIN"/>
</dbReference>
<dbReference type="InterPro" id="IPR000740">
    <property type="entry name" value="GrpE"/>
</dbReference>
<dbReference type="Gene3D" id="2.30.22.10">
    <property type="entry name" value="Head domain of nucleotide exchange factor GrpE"/>
    <property type="match status" value="1"/>
</dbReference>
<dbReference type="GO" id="GO:0051082">
    <property type="term" value="F:unfolded protein binding"/>
    <property type="evidence" value="ECO:0007669"/>
    <property type="project" value="TreeGrafter"/>
</dbReference>